<dbReference type="InterPro" id="IPR052698">
    <property type="entry name" value="MoCofactor_Util/Proc"/>
</dbReference>
<dbReference type="Gene3D" id="3.40.50.720">
    <property type="entry name" value="NAD(P)-binding Rossmann-like Domain"/>
    <property type="match status" value="1"/>
</dbReference>
<evidence type="ECO:0000259" key="1">
    <source>
        <dbReference type="Pfam" id="PF02625"/>
    </source>
</evidence>
<sequence>MNHLFDIFDTLEQLPPSSEAVLATVVSVKGSAYRQPGARMLILADGQSVGMVSGGCLEKHLVQRAFWLTRHGATLKTYHTATDSQLSQDEVADDSDEQEGFGLGCQGVIQVLFERLVLNEQSVLFACFQQLKQTKQPQTLATVITTNSDEFVVGQHLPLTQLLQLGQQDWQLVNQVAASRKSRFMLHVYQKQSQQLSIFVETLQPPLQLLIFGAGQDCLPLMTMANLQGWQVTVIDSRLDVIARYRGQGHANFVEIGLDEAESVQTFFESPQPTAVVIMTHSLSQDRVWLSQAFKAENSPFFIGQLGPTYRTEQLLSEIDDGYQLVKPANLFYPVGLALGGDTPEAVALSIIAQIQQVYHDRHA</sequence>
<dbReference type="RefSeq" id="WP_100269304.1">
    <property type="nucleotide sequence ID" value="NZ_CP024443.1"/>
</dbReference>
<evidence type="ECO:0000259" key="2">
    <source>
        <dbReference type="Pfam" id="PF13478"/>
    </source>
</evidence>
<dbReference type="Pfam" id="PF13478">
    <property type="entry name" value="XdhC_C"/>
    <property type="match status" value="1"/>
</dbReference>
<dbReference type="InterPro" id="IPR003777">
    <property type="entry name" value="XdhC_CoxI"/>
</dbReference>
<dbReference type="PANTHER" id="PTHR30388:SF6">
    <property type="entry name" value="XANTHINE DEHYDROGENASE SUBUNIT A-RELATED"/>
    <property type="match status" value="1"/>
</dbReference>
<dbReference type="Proteomes" id="UP000229340">
    <property type="component" value="Chromosome"/>
</dbReference>
<evidence type="ECO:0008006" key="5">
    <source>
        <dbReference type="Google" id="ProtNLM"/>
    </source>
</evidence>
<gene>
    <name evidence="3" type="ORF">NP7_00685</name>
</gene>
<accession>A0A2D2LSC1</accession>
<dbReference type="Pfam" id="PF02625">
    <property type="entry name" value="XdhC_CoxI"/>
    <property type="match status" value="1"/>
</dbReference>
<dbReference type="AlphaFoldDB" id="A0A2D2LSC1"/>
<organism evidence="3 4">
    <name type="scientific">Faucicola osloensis</name>
    <name type="common">Moraxella osloensis</name>
    <dbReference type="NCBI Taxonomy" id="34062"/>
    <lineage>
        <taxon>Bacteria</taxon>
        <taxon>Pseudomonadati</taxon>
        <taxon>Pseudomonadota</taxon>
        <taxon>Gammaproteobacteria</taxon>
        <taxon>Moraxellales</taxon>
        <taxon>Moraxellaceae</taxon>
        <taxon>Faucicola</taxon>
    </lineage>
</organism>
<evidence type="ECO:0000313" key="3">
    <source>
        <dbReference type="EMBL" id="ATR77928.1"/>
    </source>
</evidence>
<dbReference type="EMBL" id="CP024443">
    <property type="protein sequence ID" value="ATR77928.1"/>
    <property type="molecule type" value="Genomic_DNA"/>
</dbReference>
<dbReference type="STRING" id="34062.AXE82_06605"/>
<proteinExistence type="predicted"/>
<reference evidence="4" key="1">
    <citation type="submission" date="2017-11" db="EMBL/GenBank/DDBJ databases">
        <title>Complete genome sequence of Moraxella osloensis NP7 isolated from human skin.</title>
        <authorList>
            <person name="Lee K."/>
            <person name="Lim J.Y."/>
            <person name="Hwang I."/>
        </authorList>
    </citation>
    <scope>NUCLEOTIDE SEQUENCE [LARGE SCALE GENOMIC DNA]</scope>
    <source>
        <strain evidence="4">NP7</strain>
    </source>
</reference>
<feature type="domain" description="XdhC- CoxI" evidence="1">
    <location>
        <begin position="19"/>
        <end position="78"/>
    </location>
</feature>
<dbReference type="PANTHER" id="PTHR30388">
    <property type="entry name" value="ALDEHYDE OXIDOREDUCTASE MOLYBDENUM COFACTOR ASSEMBLY PROTEIN"/>
    <property type="match status" value="1"/>
</dbReference>
<protein>
    <recommendedName>
        <fullName evidence="5">Xanthine dehydrogenase</fullName>
    </recommendedName>
</protein>
<feature type="domain" description="XdhC Rossmann" evidence="2">
    <location>
        <begin position="209"/>
        <end position="355"/>
    </location>
</feature>
<name>A0A2D2LSC1_FAUOS</name>
<dbReference type="InterPro" id="IPR027051">
    <property type="entry name" value="XdhC_Rossmann_dom"/>
</dbReference>
<evidence type="ECO:0000313" key="4">
    <source>
        <dbReference type="Proteomes" id="UP000229340"/>
    </source>
</evidence>